<gene>
    <name evidence="10" type="ORF">CUNI_LOCUS8715</name>
</gene>
<dbReference type="Pfam" id="PF11788">
    <property type="entry name" value="MRP-L46"/>
    <property type="match status" value="1"/>
</dbReference>
<dbReference type="InterPro" id="IPR015797">
    <property type="entry name" value="NUDIX_hydrolase-like_dom_sf"/>
</dbReference>
<feature type="non-terminal residue" evidence="10">
    <location>
        <position position="242"/>
    </location>
</feature>
<evidence type="ECO:0000256" key="2">
    <source>
        <dbReference type="ARBA" id="ARBA00009070"/>
    </source>
</evidence>
<dbReference type="CDD" id="cd04661">
    <property type="entry name" value="NUDIX_MRP_L46"/>
    <property type="match status" value="1"/>
</dbReference>
<comment type="subcellular location">
    <subcellularLocation>
        <location evidence="1">Mitochondrion</location>
    </subcellularLocation>
</comment>
<dbReference type="SUPFAM" id="SSF55811">
    <property type="entry name" value="Nudix"/>
    <property type="match status" value="1"/>
</dbReference>
<comment type="caution">
    <text evidence="10">The sequence shown here is derived from an EMBL/GenBank/DDBJ whole genome shotgun (WGS) entry which is preliminary data.</text>
</comment>
<dbReference type="EMBL" id="CAJHNH020001454">
    <property type="protein sequence ID" value="CAG5123157.1"/>
    <property type="molecule type" value="Genomic_DNA"/>
</dbReference>
<evidence type="ECO:0000256" key="5">
    <source>
        <dbReference type="ARBA" id="ARBA00023128"/>
    </source>
</evidence>
<comment type="similarity">
    <text evidence="2">Belongs to the mitochondrion-specific ribosomal protein mL46 family.</text>
</comment>
<proteinExistence type="inferred from homology"/>
<evidence type="ECO:0000256" key="4">
    <source>
        <dbReference type="ARBA" id="ARBA00022980"/>
    </source>
</evidence>
<evidence type="ECO:0000256" key="7">
    <source>
        <dbReference type="ARBA" id="ARBA00035190"/>
    </source>
</evidence>
<dbReference type="OrthoDB" id="194611at2759"/>
<keyword evidence="4" id="KW-0689">Ribosomal protein</keyword>
<dbReference type="PANTHER" id="PTHR13124">
    <property type="entry name" value="39S RIBOSOMAL PROTEIN L46, MITOCHONDRIAL PRECURSOR-RELATED"/>
    <property type="match status" value="1"/>
</dbReference>
<accession>A0A8S3Z0X7</accession>
<organism evidence="10 11">
    <name type="scientific">Candidula unifasciata</name>
    <dbReference type="NCBI Taxonomy" id="100452"/>
    <lineage>
        <taxon>Eukaryota</taxon>
        <taxon>Metazoa</taxon>
        <taxon>Spiralia</taxon>
        <taxon>Lophotrochozoa</taxon>
        <taxon>Mollusca</taxon>
        <taxon>Gastropoda</taxon>
        <taxon>Heterobranchia</taxon>
        <taxon>Euthyneura</taxon>
        <taxon>Panpulmonata</taxon>
        <taxon>Eupulmonata</taxon>
        <taxon>Stylommatophora</taxon>
        <taxon>Helicina</taxon>
        <taxon>Helicoidea</taxon>
        <taxon>Geomitridae</taxon>
        <taxon>Candidula</taxon>
    </lineage>
</organism>
<evidence type="ECO:0000313" key="10">
    <source>
        <dbReference type="EMBL" id="CAG5123157.1"/>
    </source>
</evidence>
<dbReference type="Gene3D" id="3.90.79.10">
    <property type="entry name" value="Nucleoside Triphosphate Pyrophosphohydrolase"/>
    <property type="match status" value="1"/>
</dbReference>
<dbReference type="InterPro" id="IPR040008">
    <property type="entry name" value="Ribosomal_mL46"/>
</dbReference>
<keyword evidence="3" id="KW-0809">Transit peptide</keyword>
<name>A0A8S3Z0X7_9EUPU</name>
<evidence type="ECO:0000256" key="3">
    <source>
        <dbReference type="ARBA" id="ARBA00022946"/>
    </source>
</evidence>
<sequence length="242" mass="28038">RPISRRVSTAVFCCQKNSLYSAVCVQRLPIITQPLNDIENRYADLLAKIELENSYLSDFEIRLISEAHIDRKDTEDEKTGDTETALDLQDKWDVEMKAFVPAPRETEADRTNNQRTVDRKLDSPLYLLVKQKIEGNDHWVLPQAVFQQGETLRQERALSTLCGEVKTTFLGNAPCAVAKFDPKEKVDDSKIKLFFFQAWYRGGEITPNKTEAKDFLWVTRKELSNFCHASYRKHLKKFIFDL</sequence>
<dbReference type="AlphaFoldDB" id="A0A8S3Z0X7"/>
<evidence type="ECO:0000313" key="11">
    <source>
        <dbReference type="Proteomes" id="UP000678393"/>
    </source>
</evidence>
<evidence type="ECO:0000256" key="6">
    <source>
        <dbReference type="ARBA" id="ARBA00023274"/>
    </source>
</evidence>
<dbReference type="GO" id="GO:0005762">
    <property type="term" value="C:mitochondrial large ribosomal subunit"/>
    <property type="evidence" value="ECO:0007669"/>
    <property type="project" value="TreeGrafter"/>
</dbReference>
<protein>
    <recommendedName>
        <fullName evidence="7">Large ribosomal subunit protein mL46</fullName>
    </recommendedName>
    <alternativeName>
        <fullName evidence="8">39S ribosomal protein L46, mitochondrial</fullName>
    </alternativeName>
</protein>
<keyword evidence="5" id="KW-0496">Mitochondrion</keyword>
<keyword evidence="6" id="KW-0687">Ribonucleoprotein</keyword>
<dbReference type="InterPro" id="IPR021757">
    <property type="entry name" value="Ribosomal_mL46_N"/>
</dbReference>
<dbReference type="GO" id="GO:0003735">
    <property type="term" value="F:structural constituent of ribosome"/>
    <property type="evidence" value="ECO:0007669"/>
    <property type="project" value="InterPro"/>
</dbReference>
<dbReference type="Proteomes" id="UP000678393">
    <property type="component" value="Unassembled WGS sequence"/>
</dbReference>
<feature type="domain" description="Large ribosomal subunit protein mL46 N-terminal" evidence="9">
    <location>
        <begin position="19"/>
        <end position="109"/>
    </location>
</feature>
<evidence type="ECO:0000256" key="1">
    <source>
        <dbReference type="ARBA" id="ARBA00004173"/>
    </source>
</evidence>
<evidence type="ECO:0000259" key="9">
    <source>
        <dbReference type="Pfam" id="PF11788"/>
    </source>
</evidence>
<dbReference type="InterPro" id="IPR033650">
    <property type="entry name" value="Ribosomal_mL46_NUDIX"/>
</dbReference>
<keyword evidence="11" id="KW-1185">Reference proteome</keyword>
<dbReference type="PANTHER" id="PTHR13124:SF12">
    <property type="entry name" value="LARGE RIBOSOMAL SUBUNIT PROTEIN ML46"/>
    <property type="match status" value="1"/>
</dbReference>
<evidence type="ECO:0000256" key="8">
    <source>
        <dbReference type="ARBA" id="ARBA00035534"/>
    </source>
</evidence>
<reference evidence="10" key="1">
    <citation type="submission" date="2021-04" db="EMBL/GenBank/DDBJ databases">
        <authorList>
            <consortium name="Molecular Ecology Group"/>
        </authorList>
    </citation>
    <scope>NUCLEOTIDE SEQUENCE</scope>
</reference>